<accession>A0A2J8MG42</accession>
<sequence length="45" mass="4954">MVASARVQKLVRRYKLAIATALAILLLQGLKGRQRKPRPLDPGEG</sequence>
<gene>
    <name evidence="1" type="ORF">CK820_G0021037</name>
</gene>
<name>A0A2J8MG42_PANTR</name>
<dbReference type="AlphaFoldDB" id="A0A2J8MG42"/>
<reference evidence="1 2" key="1">
    <citation type="submission" date="2017-12" db="EMBL/GenBank/DDBJ databases">
        <title>High-resolution comparative analysis of great ape genomes.</title>
        <authorList>
            <person name="Pollen A."/>
            <person name="Hastie A."/>
            <person name="Hormozdiari F."/>
            <person name="Dougherty M."/>
            <person name="Liu R."/>
            <person name="Chaisson M."/>
            <person name="Hoppe E."/>
            <person name="Hill C."/>
            <person name="Pang A."/>
            <person name="Hillier L."/>
            <person name="Baker C."/>
            <person name="Armstrong J."/>
            <person name="Shendure J."/>
            <person name="Paten B."/>
            <person name="Wilson R."/>
            <person name="Chao H."/>
            <person name="Schneider V."/>
            <person name="Ventura M."/>
            <person name="Kronenberg Z."/>
            <person name="Murali S."/>
            <person name="Gordon D."/>
            <person name="Cantsilieris S."/>
            <person name="Munson K."/>
            <person name="Nelson B."/>
            <person name="Raja A."/>
            <person name="Underwood J."/>
            <person name="Diekhans M."/>
            <person name="Fiddes I."/>
            <person name="Haussler D."/>
            <person name="Eichler E."/>
        </authorList>
    </citation>
    <scope>NUCLEOTIDE SEQUENCE [LARGE SCALE GENOMIC DNA]</scope>
    <source>
        <strain evidence="1">Yerkes chimp pedigree #C0471</strain>
    </source>
</reference>
<comment type="caution">
    <text evidence="1">The sequence shown here is derived from an EMBL/GenBank/DDBJ whole genome shotgun (WGS) entry which is preliminary data.</text>
</comment>
<dbReference type="SMR" id="A0A2J8MG42"/>
<dbReference type="EMBL" id="NBAG03000258">
    <property type="protein sequence ID" value="PNI58495.1"/>
    <property type="molecule type" value="Genomic_DNA"/>
</dbReference>
<feature type="non-terminal residue" evidence="1">
    <location>
        <position position="45"/>
    </location>
</feature>
<evidence type="ECO:0000313" key="2">
    <source>
        <dbReference type="Proteomes" id="UP000236370"/>
    </source>
</evidence>
<dbReference type="Proteomes" id="UP000236370">
    <property type="component" value="Unassembled WGS sequence"/>
</dbReference>
<proteinExistence type="predicted"/>
<protein>
    <submittedName>
        <fullName evidence="1">XYLT2 isoform 7</fullName>
    </submittedName>
</protein>
<evidence type="ECO:0000313" key="1">
    <source>
        <dbReference type="EMBL" id="PNI58495.1"/>
    </source>
</evidence>
<organism evidence="1 2">
    <name type="scientific">Pan troglodytes</name>
    <name type="common">Chimpanzee</name>
    <dbReference type="NCBI Taxonomy" id="9598"/>
    <lineage>
        <taxon>Eukaryota</taxon>
        <taxon>Metazoa</taxon>
        <taxon>Chordata</taxon>
        <taxon>Craniata</taxon>
        <taxon>Vertebrata</taxon>
        <taxon>Euteleostomi</taxon>
        <taxon>Mammalia</taxon>
        <taxon>Eutheria</taxon>
        <taxon>Euarchontoglires</taxon>
        <taxon>Primates</taxon>
        <taxon>Haplorrhini</taxon>
        <taxon>Catarrhini</taxon>
        <taxon>Hominidae</taxon>
        <taxon>Pan</taxon>
    </lineage>
</organism>